<comment type="caution">
    <text evidence="1">The sequence shown here is derived from an EMBL/GenBank/DDBJ whole genome shotgun (WGS) entry which is preliminary data.</text>
</comment>
<name>A0AAW7IJ42_9BACI</name>
<accession>A0AAW7IJ42</accession>
<dbReference type="RefSeq" id="WP_289320288.1">
    <property type="nucleotide sequence ID" value="NZ_JAUCEY010000008.1"/>
</dbReference>
<protein>
    <submittedName>
        <fullName evidence="1">Uncharacterized protein</fullName>
    </submittedName>
</protein>
<reference evidence="1" key="1">
    <citation type="submission" date="2023-06" db="EMBL/GenBank/DDBJ databases">
        <title>Comparative genomics of Bacillaceae isolates and their secondary metabolite potential.</title>
        <authorList>
            <person name="Song L."/>
            <person name="Nielsen L.J."/>
            <person name="Mohite O."/>
            <person name="Xu X."/>
            <person name="Weber T."/>
            <person name="Kovacs A.T."/>
        </authorList>
    </citation>
    <scope>NUCLEOTIDE SEQUENCE</scope>
    <source>
        <strain evidence="1">D8_B_37</strain>
    </source>
</reference>
<evidence type="ECO:0000313" key="1">
    <source>
        <dbReference type="EMBL" id="MDM5453489.1"/>
    </source>
</evidence>
<proteinExistence type="predicted"/>
<dbReference type="EMBL" id="JAUCEY010000008">
    <property type="protein sequence ID" value="MDM5453489.1"/>
    <property type="molecule type" value="Genomic_DNA"/>
</dbReference>
<evidence type="ECO:0000313" key="2">
    <source>
        <dbReference type="Proteomes" id="UP001234602"/>
    </source>
</evidence>
<sequence>MLSKHDSIQRDQLEMITLDQLIQRTIWLVKWRPPLFWGQLYTWKYA</sequence>
<dbReference type="Proteomes" id="UP001234602">
    <property type="component" value="Unassembled WGS sequence"/>
</dbReference>
<organism evidence="1 2">
    <name type="scientific">Peribacillus simplex</name>
    <dbReference type="NCBI Taxonomy" id="1478"/>
    <lineage>
        <taxon>Bacteria</taxon>
        <taxon>Bacillati</taxon>
        <taxon>Bacillota</taxon>
        <taxon>Bacilli</taxon>
        <taxon>Bacillales</taxon>
        <taxon>Bacillaceae</taxon>
        <taxon>Peribacillus</taxon>
    </lineage>
</organism>
<dbReference type="AlphaFoldDB" id="A0AAW7IJ42"/>
<gene>
    <name evidence="1" type="ORF">QUF89_15030</name>
</gene>